<sequence>MRRRQMENYAILKALSSLENANIFLERTVHYDRKATMTVYADLDLCGGRLNFISRRNGSEVHSKTQLVDLHSKCSTDITSMIKCQSGISANDDSGYNYSANDRFLWPSKINVNICSSEKINTFASANISQHTGHWSRSDTKKINNIKLEIWSSIKSRTKLAYNVQCNNQLRMDVYAVIHQCAGDEESHRLEDVDKVEQTLCGDCLPHSTMRNRFIVDLRTPPKSSIVFSMSTTRGKIAQLQSRCKECFKHSNILLDNRWKPFVNCLEDA</sequence>
<reference evidence="1 2" key="1">
    <citation type="journal article" date="2022" name="Allergy">
        <title>Genome assembly and annotation of Periplaneta americana reveal a comprehensive cockroach allergen profile.</title>
        <authorList>
            <person name="Wang L."/>
            <person name="Xiong Q."/>
            <person name="Saelim N."/>
            <person name="Wang L."/>
            <person name="Nong W."/>
            <person name="Wan A.T."/>
            <person name="Shi M."/>
            <person name="Liu X."/>
            <person name="Cao Q."/>
            <person name="Hui J.H.L."/>
            <person name="Sookrung N."/>
            <person name="Leung T.F."/>
            <person name="Tungtrongchitr A."/>
            <person name="Tsui S.K.W."/>
        </authorList>
    </citation>
    <scope>NUCLEOTIDE SEQUENCE [LARGE SCALE GENOMIC DNA]</scope>
    <source>
        <strain evidence="1">PWHHKU_190912</strain>
    </source>
</reference>
<keyword evidence="2" id="KW-1185">Reference proteome</keyword>
<dbReference type="Proteomes" id="UP001148838">
    <property type="component" value="Unassembled WGS sequence"/>
</dbReference>
<organism evidence="1 2">
    <name type="scientific">Periplaneta americana</name>
    <name type="common">American cockroach</name>
    <name type="synonym">Blatta americana</name>
    <dbReference type="NCBI Taxonomy" id="6978"/>
    <lineage>
        <taxon>Eukaryota</taxon>
        <taxon>Metazoa</taxon>
        <taxon>Ecdysozoa</taxon>
        <taxon>Arthropoda</taxon>
        <taxon>Hexapoda</taxon>
        <taxon>Insecta</taxon>
        <taxon>Pterygota</taxon>
        <taxon>Neoptera</taxon>
        <taxon>Polyneoptera</taxon>
        <taxon>Dictyoptera</taxon>
        <taxon>Blattodea</taxon>
        <taxon>Blattoidea</taxon>
        <taxon>Blattidae</taxon>
        <taxon>Blattinae</taxon>
        <taxon>Periplaneta</taxon>
    </lineage>
</organism>
<evidence type="ECO:0000313" key="1">
    <source>
        <dbReference type="EMBL" id="KAJ4438555.1"/>
    </source>
</evidence>
<comment type="caution">
    <text evidence="1">The sequence shown here is derived from an EMBL/GenBank/DDBJ whole genome shotgun (WGS) entry which is preliminary data.</text>
</comment>
<name>A0ABQ8SYL7_PERAM</name>
<accession>A0ABQ8SYL7</accession>
<evidence type="ECO:0000313" key="2">
    <source>
        <dbReference type="Proteomes" id="UP001148838"/>
    </source>
</evidence>
<proteinExistence type="predicted"/>
<protein>
    <submittedName>
        <fullName evidence="1">Uncharacterized protein</fullName>
    </submittedName>
</protein>
<gene>
    <name evidence="1" type="ORF">ANN_14502</name>
</gene>
<dbReference type="EMBL" id="JAJSOF020000019">
    <property type="protein sequence ID" value="KAJ4438555.1"/>
    <property type="molecule type" value="Genomic_DNA"/>
</dbReference>